<name>A0ACB9HS75_9ASTR</name>
<evidence type="ECO:0000313" key="1">
    <source>
        <dbReference type="EMBL" id="KAI3797667.1"/>
    </source>
</evidence>
<proteinExistence type="predicted"/>
<dbReference type="Proteomes" id="UP001056120">
    <property type="component" value="Linkage Group LG11"/>
</dbReference>
<keyword evidence="2" id="KW-1185">Reference proteome</keyword>
<reference evidence="2" key="1">
    <citation type="journal article" date="2022" name="Mol. Ecol. Resour.">
        <title>The genomes of chicory, endive, great burdock and yacon provide insights into Asteraceae palaeo-polyploidization history and plant inulin production.</title>
        <authorList>
            <person name="Fan W."/>
            <person name="Wang S."/>
            <person name="Wang H."/>
            <person name="Wang A."/>
            <person name="Jiang F."/>
            <person name="Liu H."/>
            <person name="Zhao H."/>
            <person name="Xu D."/>
            <person name="Zhang Y."/>
        </authorList>
    </citation>
    <scope>NUCLEOTIDE SEQUENCE [LARGE SCALE GENOMIC DNA]</scope>
    <source>
        <strain evidence="2">cv. Yunnan</strain>
    </source>
</reference>
<gene>
    <name evidence="1" type="ORF">L1987_32928</name>
</gene>
<reference evidence="1 2" key="2">
    <citation type="journal article" date="2022" name="Mol. Ecol. Resour.">
        <title>The genomes of chicory, endive, great burdock and yacon provide insights into Asteraceae paleo-polyploidization history and plant inulin production.</title>
        <authorList>
            <person name="Fan W."/>
            <person name="Wang S."/>
            <person name="Wang H."/>
            <person name="Wang A."/>
            <person name="Jiang F."/>
            <person name="Liu H."/>
            <person name="Zhao H."/>
            <person name="Xu D."/>
            <person name="Zhang Y."/>
        </authorList>
    </citation>
    <scope>NUCLEOTIDE SEQUENCE [LARGE SCALE GENOMIC DNA]</scope>
    <source>
        <strain evidence="2">cv. Yunnan</strain>
        <tissue evidence="1">Leaves</tissue>
    </source>
</reference>
<accession>A0ACB9HS75</accession>
<evidence type="ECO:0000313" key="2">
    <source>
        <dbReference type="Proteomes" id="UP001056120"/>
    </source>
</evidence>
<sequence>MTCSSTGSLLSTSILPSGTSQASSTSRLQFLFPWADRFTSYRSHSFRFPWGGTPRQRWQHSHLRGLFKRRHDQGVSDSQLHDFWHSIVDGPYSTSLVESSIRDPLIRYIHRLLACTLIGRRSGIEKCSQLDLFCLYCIVGRREANLASILISSIAKGL</sequence>
<organism evidence="1 2">
    <name type="scientific">Smallanthus sonchifolius</name>
    <dbReference type="NCBI Taxonomy" id="185202"/>
    <lineage>
        <taxon>Eukaryota</taxon>
        <taxon>Viridiplantae</taxon>
        <taxon>Streptophyta</taxon>
        <taxon>Embryophyta</taxon>
        <taxon>Tracheophyta</taxon>
        <taxon>Spermatophyta</taxon>
        <taxon>Magnoliopsida</taxon>
        <taxon>eudicotyledons</taxon>
        <taxon>Gunneridae</taxon>
        <taxon>Pentapetalae</taxon>
        <taxon>asterids</taxon>
        <taxon>campanulids</taxon>
        <taxon>Asterales</taxon>
        <taxon>Asteraceae</taxon>
        <taxon>Asteroideae</taxon>
        <taxon>Heliantheae alliance</taxon>
        <taxon>Millerieae</taxon>
        <taxon>Smallanthus</taxon>
    </lineage>
</organism>
<dbReference type="EMBL" id="CM042028">
    <property type="protein sequence ID" value="KAI3797667.1"/>
    <property type="molecule type" value="Genomic_DNA"/>
</dbReference>
<comment type="caution">
    <text evidence="1">The sequence shown here is derived from an EMBL/GenBank/DDBJ whole genome shotgun (WGS) entry which is preliminary data.</text>
</comment>
<protein>
    <submittedName>
        <fullName evidence="1">Uncharacterized protein</fullName>
    </submittedName>
</protein>